<evidence type="ECO:0000313" key="23">
    <source>
        <dbReference type="EMBL" id="KAF1921639.1"/>
    </source>
</evidence>
<proteinExistence type="inferred from homology"/>
<gene>
    <name evidence="23" type="ORF">BDU57DRAFT_56420</name>
</gene>
<comment type="subcellular location">
    <subcellularLocation>
        <location evidence="3">Secreted</location>
    </subcellularLocation>
</comment>
<comment type="catalytic activity">
    <reaction evidence="2">
        <text>Hydrolysis of terminal, non-reducing (1-&gt;4)-linked alpha-D-glucose residues with release of alpha-D-glucose.</text>
        <dbReference type="EC" id="3.2.1.20"/>
    </reaction>
</comment>
<evidence type="ECO:0000259" key="22">
    <source>
        <dbReference type="Pfam" id="PF21365"/>
    </source>
</evidence>
<dbReference type="GO" id="GO:0004558">
    <property type="term" value="F:alpha-1,4-glucosidase activity"/>
    <property type="evidence" value="ECO:0007669"/>
    <property type="project" value="UniProtKB-EC"/>
</dbReference>
<evidence type="ECO:0000256" key="18">
    <source>
        <dbReference type="SAM" id="MobiDB-lite"/>
    </source>
</evidence>
<dbReference type="Gene3D" id="2.60.40.1760">
    <property type="entry name" value="glycosyl hydrolase (family 31)"/>
    <property type="match status" value="1"/>
</dbReference>
<dbReference type="InterPro" id="IPR017853">
    <property type="entry name" value="GH"/>
</dbReference>
<keyword evidence="9 19" id="KW-0732">Signal</keyword>
<dbReference type="CDD" id="cd14752">
    <property type="entry name" value="GH31_N"/>
    <property type="match status" value="1"/>
</dbReference>
<evidence type="ECO:0000259" key="21">
    <source>
        <dbReference type="Pfam" id="PF13802"/>
    </source>
</evidence>
<keyword evidence="24" id="KW-1185">Reference proteome</keyword>
<dbReference type="EC" id="3.2.1.20" evidence="5"/>
<keyword evidence="14" id="KW-0961">Cell wall biogenesis/degradation</keyword>
<dbReference type="InterPro" id="IPR013780">
    <property type="entry name" value="Glyco_hydro_b"/>
</dbReference>
<dbReference type="Pfam" id="PF13802">
    <property type="entry name" value="Gal_mutarotas_2"/>
    <property type="match status" value="1"/>
</dbReference>
<evidence type="ECO:0000256" key="10">
    <source>
        <dbReference type="ARBA" id="ARBA00022801"/>
    </source>
</evidence>
<dbReference type="GO" id="GO:0030246">
    <property type="term" value="F:carbohydrate binding"/>
    <property type="evidence" value="ECO:0007669"/>
    <property type="project" value="InterPro"/>
</dbReference>
<feature type="chain" id="PRO_5025561147" description="Probable alpha/beta-glucosidase agdC" evidence="19">
    <location>
        <begin position="18"/>
        <end position="908"/>
    </location>
</feature>
<keyword evidence="10 17" id="KW-0378">Hydrolase</keyword>
<evidence type="ECO:0000256" key="11">
    <source>
        <dbReference type="ARBA" id="ARBA00023180"/>
    </source>
</evidence>
<dbReference type="Pfam" id="PF21365">
    <property type="entry name" value="Glyco_hydro_31_3rd"/>
    <property type="match status" value="1"/>
</dbReference>
<organism evidence="23 24">
    <name type="scientific">Ampelomyces quisqualis</name>
    <name type="common">Powdery mildew agent</name>
    <dbReference type="NCBI Taxonomy" id="50730"/>
    <lineage>
        <taxon>Eukaryota</taxon>
        <taxon>Fungi</taxon>
        <taxon>Dikarya</taxon>
        <taxon>Ascomycota</taxon>
        <taxon>Pezizomycotina</taxon>
        <taxon>Dothideomycetes</taxon>
        <taxon>Pleosporomycetidae</taxon>
        <taxon>Pleosporales</taxon>
        <taxon>Pleosporineae</taxon>
        <taxon>Phaeosphaeriaceae</taxon>
        <taxon>Ampelomyces</taxon>
    </lineage>
</organism>
<dbReference type="SUPFAM" id="SSF51445">
    <property type="entry name" value="(Trans)glycosidases"/>
    <property type="match status" value="1"/>
</dbReference>
<feature type="domain" description="Glycoside hydrolase family 31 N-terminal" evidence="21">
    <location>
        <begin position="110"/>
        <end position="223"/>
    </location>
</feature>
<dbReference type="AlphaFoldDB" id="A0A6A5R2L4"/>
<evidence type="ECO:0000313" key="24">
    <source>
        <dbReference type="Proteomes" id="UP000800096"/>
    </source>
</evidence>
<evidence type="ECO:0000256" key="12">
    <source>
        <dbReference type="ARBA" id="ARBA00023277"/>
    </source>
</evidence>
<evidence type="ECO:0000256" key="13">
    <source>
        <dbReference type="ARBA" id="ARBA00023295"/>
    </source>
</evidence>
<evidence type="ECO:0000256" key="3">
    <source>
        <dbReference type="ARBA" id="ARBA00004613"/>
    </source>
</evidence>
<dbReference type="InterPro" id="IPR030458">
    <property type="entry name" value="Glyco_hydro_31_AS"/>
</dbReference>
<dbReference type="InterPro" id="IPR000322">
    <property type="entry name" value="Glyco_hydro_31_TIM"/>
</dbReference>
<keyword evidence="11" id="KW-0325">Glycoprotein</keyword>
<dbReference type="InterPro" id="IPR030459">
    <property type="entry name" value="Glyco_hydro_31_CS"/>
</dbReference>
<evidence type="ECO:0000256" key="14">
    <source>
        <dbReference type="ARBA" id="ARBA00023316"/>
    </source>
</evidence>
<dbReference type="GO" id="GO:0005576">
    <property type="term" value="C:extracellular region"/>
    <property type="evidence" value="ECO:0007669"/>
    <property type="project" value="UniProtKB-SubCell"/>
</dbReference>
<dbReference type="Gene3D" id="3.20.20.80">
    <property type="entry name" value="Glycosidases"/>
    <property type="match status" value="2"/>
</dbReference>
<keyword evidence="8" id="KW-0964">Secreted</keyword>
<feature type="domain" description="Glycoside hydrolase family 31 TIM barrel" evidence="20">
    <location>
        <begin position="270"/>
        <end position="698"/>
    </location>
</feature>
<evidence type="ECO:0000256" key="16">
    <source>
        <dbReference type="ARBA" id="ARBA00025512"/>
    </source>
</evidence>
<evidence type="ECO:0000256" key="17">
    <source>
        <dbReference type="RuleBase" id="RU361185"/>
    </source>
</evidence>
<evidence type="ECO:0000256" key="15">
    <source>
        <dbReference type="ARBA" id="ARBA00023326"/>
    </source>
</evidence>
<name>A0A6A5R2L4_AMPQU</name>
<comment type="catalytic activity">
    <reaction evidence="1">
        <text>Hydrolysis of terminal, non-reducing beta-D-glucosyl residues with release of beta-D-glucose.</text>
        <dbReference type="EC" id="3.2.1.21"/>
    </reaction>
</comment>
<evidence type="ECO:0000256" key="5">
    <source>
        <dbReference type="ARBA" id="ARBA00012741"/>
    </source>
</evidence>
<evidence type="ECO:0000256" key="9">
    <source>
        <dbReference type="ARBA" id="ARBA00022729"/>
    </source>
</evidence>
<dbReference type="GO" id="GO:0071555">
    <property type="term" value="P:cell wall organization"/>
    <property type="evidence" value="ECO:0007669"/>
    <property type="project" value="UniProtKB-KW"/>
</dbReference>
<keyword evidence="12" id="KW-0119">Carbohydrate metabolism</keyword>
<dbReference type="PROSITE" id="PS00707">
    <property type="entry name" value="GLYCOSYL_HYDROL_F31_2"/>
    <property type="match status" value="1"/>
</dbReference>
<dbReference type="GO" id="GO:0008422">
    <property type="term" value="F:beta-glucosidase activity"/>
    <property type="evidence" value="ECO:0007669"/>
    <property type="project" value="UniProtKB-EC"/>
</dbReference>
<dbReference type="Proteomes" id="UP000800096">
    <property type="component" value="Unassembled WGS sequence"/>
</dbReference>
<dbReference type="Gene3D" id="2.60.40.1180">
    <property type="entry name" value="Golgi alpha-mannosidase II"/>
    <property type="match status" value="2"/>
</dbReference>
<comment type="function">
    <text evidence="16">Glucosidase involved in the degradation of cellulosic biomass. Has both alpha- and beta-glucosidase activity.</text>
</comment>
<dbReference type="GO" id="GO:0000272">
    <property type="term" value="P:polysaccharide catabolic process"/>
    <property type="evidence" value="ECO:0007669"/>
    <property type="project" value="UniProtKB-KW"/>
</dbReference>
<dbReference type="InterPro" id="IPR025887">
    <property type="entry name" value="Glyco_hydro_31_N_dom"/>
</dbReference>
<dbReference type="InterPro" id="IPR011013">
    <property type="entry name" value="Gal_mutarotase_sf_dom"/>
</dbReference>
<dbReference type="SUPFAM" id="SSF74650">
    <property type="entry name" value="Galactose mutarotase-like"/>
    <property type="match status" value="1"/>
</dbReference>
<feature type="domain" description="Glycosyl hydrolase family 31 C-terminal" evidence="22">
    <location>
        <begin position="706"/>
        <end position="794"/>
    </location>
</feature>
<dbReference type="OrthoDB" id="5839090at2759"/>
<dbReference type="PANTHER" id="PTHR22762">
    <property type="entry name" value="ALPHA-GLUCOSIDASE"/>
    <property type="match status" value="1"/>
</dbReference>
<evidence type="ECO:0000256" key="6">
    <source>
        <dbReference type="ARBA" id="ARBA00012744"/>
    </source>
</evidence>
<feature type="region of interest" description="Disordered" evidence="18">
    <location>
        <begin position="444"/>
        <end position="526"/>
    </location>
</feature>
<evidence type="ECO:0000256" key="19">
    <source>
        <dbReference type="SAM" id="SignalP"/>
    </source>
</evidence>
<evidence type="ECO:0000256" key="2">
    <source>
        <dbReference type="ARBA" id="ARBA00001657"/>
    </source>
</evidence>
<evidence type="ECO:0000256" key="1">
    <source>
        <dbReference type="ARBA" id="ARBA00000448"/>
    </source>
</evidence>
<protein>
    <recommendedName>
        <fullName evidence="7">Probable alpha/beta-glucosidase agdC</fullName>
        <ecNumber evidence="5">3.2.1.20</ecNumber>
        <ecNumber evidence="6">3.2.1.21</ecNumber>
    </recommendedName>
</protein>
<sequence>MFTKRLVLLGSTIPAMAASLGGRQSPSLEDCPGYTARNVRNDGSMVTADLALAGTACNVYGTDLTNLKLLVEYQTEQRLHVKIYDQADQVYQIQESVWPRPSNDGDVDPNSSDLAFSWTNNPFTFAVTRKMNGETLFNTSAASFVFEDQYLRLRTSLPDEPNLYGIGESTDSFQLNTTNYTRTLWNRDAYGTPPGSNLYGAHPVYLDHRGADGTHGVFLASSQGMDVKIDDSEGTYLEYNALGGVIDLYFLAGPSPKEVAVQYSAITGTPAMMPYWGFGSHQCKYGYRDVWEVAEVVANYTAAEIPLETMWTDIDYMELRRLFTLDPERYPLELVRQLIDYLHQHQQHYIVMVNSAVWRGENDVYNDGAELDVWQKRANGSFYEGAVWPGPTVFPDWFHPNAQEYWDAQFAEFFDAETGVDIDGLWNDMNEPANFCPYPCTSPDAYSEESKNPPEPPPVRQNAGGRMIPGFPAGFQPGVNSPGRSVSARDVSSKPVRQSDKRQASNHTENFAEHPGLPGRDLINPPYEIQNAAGSISNKTMDTNIQNYDGTYHYDTHNFWGSMMSIASKNSMVARRPSRRPFIITRSSFVGLGRHVGKWLGDNVSTWEQYRFSIAGILNFASIFQLPMVGPDICGFVGNTTETLCARWTTLGAFYPFMRNHAGDTSIFQEYYRWNSTAAAARKIIPVRYRLMDYFYTAFHRQTVSGLPALNPLFYHYPEDTNTFGIDHQFFFGDDILVSPVLEENSTSVSIYVPNATFYDFWTLQRVQGNGSYMNLTNIGFDTIPLHIRGGAILPLRAESANTTTELRKQDFVLWIAPNSTNQALGTLYLDDGDSINQTSTSNILFTYDNGAFSMSGSFRYQTDLSIKNITLLGAMTQQTVQGPVSLKGGYNHKFEVGVPEFPAREAR</sequence>
<dbReference type="PANTHER" id="PTHR22762:SF67">
    <property type="entry name" value="ALPHA_BETA-GLUCOSIDASE AGDC-RELATED"/>
    <property type="match status" value="1"/>
</dbReference>
<dbReference type="InterPro" id="IPR048395">
    <property type="entry name" value="Glyco_hydro_31_C"/>
</dbReference>
<accession>A0A6A5R2L4</accession>
<keyword evidence="13 17" id="KW-0326">Glycosidase</keyword>
<evidence type="ECO:0000256" key="8">
    <source>
        <dbReference type="ARBA" id="ARBA00022525"/>
    </source>
</evidence>
<evidence type="ECO:0000256" key="7">
    <source>
        <dbReference type="ARBA" id="ARBA00014002"/>
    </source>
</evidence>
<dbReference type="CDD" id="cd06602">
    <property type="entry name" value="GH31_MGAM_SI_GAA"/>
    <property type="match status" value="1"/>
</dbReference>
<dbReference type="EC" id="3.2.1.21" evidence="6"/>
<evidence type="ECO:0000256" key="4">
    <source>
        <dbReference type="ARBA" id="ARBA00007806"/>
    </source>
</evidence>
<dbReference type="EMBL" id="ML979132">
    <property type="protein sequence ID" value="KAF1921639.1"/>
    <property type="molecule type" value="Genomic_DNA"/>
</dbReference>
<reference evidence="23" key="1">
    <citation type="journal article" date="2020" name="Stud. Mycol.">
        <title>101 Dothideomycetes genomes: a test case for predicting lifestyles and emergence of pathogens.</title>
        <authorList>
            <person name="Haridas S."/>
            <person name="Albert R."/>
            <person name="Binder M."/>
            <person name="Bloem J."/>
            <person name="Labutti K."/>
            <person name="Salamov A."/>
            <person name="Andreopoulos B."/>
            <person name="Baker S."/>
            <person name="Barry K."/>
            <person name="Bills G."/>
            <person name="Bluhm B."/>
            <person name="Cannon C."/>
            <person name="Castanera R."/>
            <person name="Culley D."/>
            <person name="Daum C."/>
            <person name="Ezra D."/>
            <person name="Gonzalez J."/>
            <person name="Henrissat B."/>
            <person name="Kuo A."/>
            <person name="Liang C."/>
            <person name="Lipzen A."/>
            <person name="Lutzoni F."/>
            <person name="Magnuson J."/>
            <person name="Mondo S."/>
            <person name="Nolan M."/>
            <person name="Ohm R."/>
            <person name="Pangilinan J."/>
            <person name="Park H.-J."/>
            <person name="Ramirez L."/>
            <person name="Alfaro M."/>
            <person name="Sun H."/>
            <person name="Tritt A."/>
            <person name="Yoshinaga Y."/>
            <person name="Zwiers L.-H."/>
            <person name="Turgeon B."/>
            <person name="Goodwin S."/>
            <person name="Spatafora J."/>
            <person name="Crous P."/>
            <person name="Grigoriev I."/>
        </authorList>
    </citation>
    <scope>NUCLEOTIDE SEQUENCE</scope>
    <source>
        <strain evidence="23">HMLAC05119</strain>
    </source>
</reference>
<dbReference type="PROSITE" id="PS00129">
    <property type="entry name" value="GLYCOSYL_HYDROL_F31_1"/>
    <property type="match status" value="1"/>
</dbReference>
<keyword evidence="15" id="KW-0624">Polysaccharide degradation</keyword>
<evidence type="ECO:0000259" key="20">
    <source>
        <dbReference type="Pfam" id="PF01055"/>
    </source>
</evidence>
<dbReference type="SUPFAM" id="SSF51011">
    <property type="entry name" value="Glycosyl hydrolase domain"/>
    <property type="match status" value="1"/>
</dbReference>
<feature type="signal peptide" evidence="19">
    <location>
        <begin position="1"/>
        <end position="17"/>
    </location>
</feature>
<dbReference type="Pfam" id="PF01055">
    <property type="entry name" value="Glyco_hydro_31_2nd"/>
    <property type="match status" value="1"/>
</dbReference>
<comment type="similarity">
    <text evidence="4 17">Belongs to the glycosyl hydrolase 31 family.</text>
</comment>